<dbReference type="AlphaFoldDB" id="W2PGA8"/>
<dbReference type="VEuPathDB" id="FungiDB:PPTG_19104"/>
<feature type="signal peptide" evidence="1">
    <location>
        <begin position="1"/>
        <end position="24"/>
    </location>
</feature>
<evidence type="ECO:0000256" key="1">
    <source>
        <dbReference type="SAM" id="SignalP"/>
    </source>
</evidence>
<accession>W2PGA8</accession>
<feature type="chain" id="PRO_5004822037" description="Expansin-like EG45 domain-containing protein" evidence="1">
    <location>
        <begin position="25"/>
        <end position="77"/>
    </location>
</feature>
<dbReference type="Proteomes" id="UP000018817">
    <property type="component" value="Unassembled WGS sequence"/>
</dbReference>
<dbReference type="GeneID" id="20187911"/>
<reference evidence="2 3" key="2">
    <citation type="submission" date="2013-11" db="EMBL/GenBank/DDBJ databases">
        <title>The Genome Sequence of Phytophthora parasitica INRA-310.</title>
        <authorList>
            <consortium name="The Broad Institute Genomics Platform"/>
            <person name="Russ C."/>
            <person name="Tyler B."/>
            <person name="Panabieres F."/>
            <person name="Shan W."/>
            <person name="Tripathy S."/>
            <person name="Grunwald N."/>
            <person name="Machado M."/>
            <person name="Johnson C.S."/>
            <person name="Arredondo F."/>
            <person name="Hong C."/>
            <person name="Coffey M."/>
            <person name="Young S.K."/>
            <person name="Zeng Q."/>
            <person name="Gargeya S."/>
            <person name="Fitzgerald M."/>
            <person name="Abouelleil A."/>
            <person name="Alvarado L."/>
            <person name="Chapman S.B."/>
            <person name="Gainer-Dewar J."/>
            <person name="Goldberg J."/>
            <person name="Griggs A."/>
            <person name="Gujja S."/>
            <person name="Hansen M."/>
            <person name="Howarth C."/>
            <person name="Imamovic A."/>
            <person name="Ireland A."/>
            <person name="Larimer J."/>
            <person name="McCowan C."/>
            <person name="Murphy C."/>
            <person name="Pearson M."/>
            <person name="Poon T.W."/>
            <person name="Priest M."/>
            <person name="Roberts A."/>
            <person name="Saif S."/>
            <person name="Shea T."/>
            <person name="Sykes S."/>
            <person name="Wortman J."/>
            <person name="Nusbaum C."/>
            <person name="Birren B."/>
        </authorList>
    </citation>
    <scope>NUCLEOTIDE SEQUENCE [LARGE SCALE GENOMIC DNA]</scope>
    <source>
        <strain evidence="2 3">INRA-310</strain>
    </source>
</reference>
<protein>
    <recommendedName>
        <fullName evidence="4">Expansin-like EG45 domain-containing protein</fullName>
    </recommendedName>
</protein>
<gene>
    <name evidence="2" type="ORF">PPTG_19104</name>
</gene>
<keyword evidence="1" id="KW-0732">Signal</keyword>
<proteinExistence type="predicted"/>
<evidence type="ECO:0000313" key="2">
    <source>
        <dbReference type="EMBL" id="ETM99044.1"/>
    </source>
</evidence>
<dbReference type="STRING" id="761204.W2PGA8"/>
<dbReference type="RefSeq" id="XP_008915658.1">
    <property type="nucleotide sequence ID" value="XM_008917410.1"/>
</dbReference>
<sequence length="77" mass="8126">MLSYKEFLNAAVLLTLVGMPSAAASTSDPASAKYSVSAYAVGDWGQTLDMSSCCGGTFNNYDRHAQAIVAQGCPWTR</sequence>
<evidence type="ECO:0000313" key="3">
    <source>
        <dbReference type="Proteomes" id="UP000018817"/>
    </source>
</evidence>
<organism evidence="2 3">
    <name type="scientific">Phytophthora nicotianae (strain INRA-310)</name>
    <name type="common">Phytophthora parasitica</name>
    <dbReference type="NCBI Taxonomy" id="761204"/>
    <lineage>
        <taxon>Eukaryota</taxon>
        <taxon>Sar</taxon>
        <taxon>Stramenopiles</taxon>
        <taxon>Oomycota</taxon>
        <taxon>Peronosporomycetes</taxon>
        <taxon>Peronosporales</taxon>
        <taxon>Peronosporaceae</taxon>
        <taxon>Phytophthora</taxon>
    </lineage>
</organism>
<evidence type="ECO:0008006" key="4">
    <source>
        <dbReference type="Google" id="ProtNLM"/>
    </source>
</evidence>
<reference evidence="3" key="1">
    <citation type="submission" date="2011-12" db="EMBL/GenBank/DDBJ databases">
        <authorList>
            <consortium name="The Broad Institute Genome Sequencing Platform"/>
            <person name="Russ C."/>
            <person name="Tyler B."/>
            <person name="Panabieres F."/>
            <person name="Shan W."/>
            <person name="Tripathy S."/>
            <person name="Grunwald N."/>
            <person name="Machado M."/>
            <person name="Young S.K."/>
            <person name="Zeng Q."/>
            <person name="Gargeya S."/>
            <person name="Fitzgerald M."/>
            <person name="Haas B."/>
            <person name="Abouelleil A."/>
            <person name="Alvarado L."/>
            <person name="Arachchi H.M."/>
            <person name="Berlin A."/>
            <person name="Chapman S.B."/>
            <person name="Gearin G."/>
            <person name="Goldberg J."/>
            <person name="Griggs A."/>
            <person name="Gujja S."/>
            <person name="Hansen M."/>
            <person name="Heiman D."/>
            <person name="Howarth C."/>
            <person name="Larimer J."/>
            <person name="Lui A."/>
            <person name="MacDonald P.J.P."/>
            <person name="McCowen C."/>
            <person name="Montmayeur A."/>
            <person name="Murphy C."/>
            <person name="Neiman D."/>
            <person name="Pearson M."/>
            <person name="Priest M."/>
            <person name="Roberts A."/>
            <person name="Saif S."/>
            <person name="Shea T."/>
            <person name="Sisk P."/>
            <person name="Stolte C."/>
            <person name="Sykes S."/>
            <person name="Wortman J."/>
            <person name="Nusbaum C."/>
            <person name="Birren B."/>
        </authorList>
    </citation>
    <scope>NUCLEOTIDE SEQUENCE [LARGE SCALE GENOMIC DNA]</scope>
    <source>
        <strain evidence="3">INRA-310</strain>
    </source>
</reference>
<dbReference type="EMBL" id="KI669661">
    <property type="protein sequence ID" value="ETM99044.1"/>
    <property type="molecule type" value="Genomic_DNA"/>
</dbReference>
<name>W2PGA8_PHYN3</name>